<organism evidence="2 3">
    <name type="scientific">Romanomermis culicivorax</name>
    <name type="common">Nematode worm</name>
    <dbReference type="NCBI Taxonomy" id="13658"/>
    <lineage>
        <taxon>Eukaryota</taxon>
        <taxon>Metazoa</taxon>
        <taxon>Ecdysozoa</taxon>
        <taxon>Nematoda</taxon>
        <taxon>Enoplea</taxon>
        <taxon>Dorylaimia</taxon>
        <taxon>Mermithida</taxon>
        <taxon>Mermithoidea</taxon>
        <taxon>Mermithidae</taxon>
        <taxon>Romanomermis</taxon>
    </lineage>
</organism>
<proteinExistence type="predicted"/>
<accession>A0A915JIG5</accession>
<reference evidence="3" key="1">
    <citation type="submission" date="2022-11" db="UniProtKB">
        <authorList>
            <consortium name="WormBaseParasite"/>
        </authorList>
    </citation>
    <scope>IDENTIFICATION</scope>
</reference>
<feature type="compositionally biased region" description="Polar residues" evidence="1">
    <location>
        <begin position="242"/>
        <end position="257"/>
    </location>
</feature>
<evidence type="ECO:0000256" key="1">
    <source>
        <dbReference type="SAM" id="MobiDB-lite"/>
    </source>
</evidence>
<protein>
    <submittedName>
        <fullName evidence="3">Uncharacterized protein</fullName>
    </submittedName>
</protein>
<name>A0A915JIG5_ROMCU</name>
<dbReference type="AlphaFoldDB" id="A0A915JIG5"/>
<feature type="region of interest" description="Disordered" evidence="1">
    <location>
        <begin position="242"/>
        <end position="282"/>
    </location>
</feature>
<sequence length="282" mass="30691">WQLFKQVYSSFFCPIGAFSNKLASFYCKSKTSDTIKRLVYICKQACAFLLSMSKQSSISYLFYHCRIRIPSCLSITTVLLESTSVCVPLVDEQAIVHFVFILSLRYSYLSHLSVATILLGSSKVSLRTGRYISWTVQPGLGSYRSNPVLKNGTFGKSEKRDIRGIGIHPRQVEYKVNNTCNDSTLDLGTGMSNKAQIKSVYCSTVSPISEQSTALGTPPVWLMMDSNSAGHSCINFSTSGIAAGSSKTTKPNSSSALSGRETFKNASGSQTAGIKSGRKGAR</sequence>
<dbReference type="Proteomes" id="UP000887565">
    <property type="component" value="Unplaced"/>
</dbReference>
<evidence type="ECO:0000313" key="3">
    <source>
        <dbReference type="WBParaSite" id="nRc.2.0.1.t25939-RA"/>
    </source>
</evidence>
<feature type="compositionally biased region" description="Polar residues" evidence="1">
    <location>
        <begin position="264"/>
        <end position="273"/>
    </location>
</feature>
<dbReference type="WBParaSite" id="nRc.2.0.1.t25939-RA">
    <property type="protein sequence ID" value="nRc.2.0.1.t25939-RA"/>
    <property type="gene ID" value="nRc.2.0.1.g25939"/>
</dbReference>
<evidence type="ECO:0000313" key="2">
    <source>
        <dbReference type="Proteomes" id="UP000887565"/>
    </source>
</evidence>
<keyword evidence="2" id="KW-1185">Reference proteome</keyword>